<gene>
    <name evidence="3" type="ORF">ASILVAE211_13785</name>
</gene>
<dbReference type="PROSITE" id="PS51257">
    <property type="entry name" value="PROKAR_LIPOPROTEIN"/>
    <property type="match status" value="1"/>
</dbReference>
<name>A0A964E020_9PROT</name>
<sequence length="345" mass="36004">MRRVTLSLSFRYGLMALPLALAACGAFPQPMQGYPGRMGAILAHPPPQRIVVPTPTGALLDDTSAGVFANDVANALAAQTVPAMAQKPQRGDWVLSISATMAGDQVTPTYSVIDPRGHLQGKESGLPVSSQAWSNGDPTALTAEANDAGPKISSLLSNIDAALKENDPNSLYNRPAQLDFTTVAGAPGDGNTSLAREMTKDIGALGVVVVSQKRDADFTMRGQVKVVNVDAKTQRIEIYWIVDTVDGKEVGRVAQLHDIAKGSLNSFWGDVAVVAAQQAAGGVKEVLDNNIGKRAYAKPAAPKAATPVPATPKPATTSAIPIPTPVQGATVKGVDFMFPPYSGDE</sequence>
<feature type="region of interest" description="Disordered" evidence="1">
    <location>
        <begin position="298"/>
        <end position="322"/>
    </location>
</feature>
<proteinExistence type="predicted"/>
<protein>
    <recommendedName>
        <fullName evidence="5">Lipoprotein</fullName>
    </recommendedName>
</protein>
<dbReference type="EMBL" id="JAESVB010000005">
    <property type="protein sequence ID" value="MCB8876258.1"/>
    <property type="molecule type" value="Genomic_DNA"/>
</dbReference>
<evidence type="ECO:0008006" key="5">
    <source>
        <dbReference type="Google" id="ProtNLM"/>
    </source>
</evidence>
<keyword evidence="2" id="KW-0732">Signal</keyword>
<feature type="compositionally biased region" description="Low complexity" evidence="1">
    <location>
        <begin position="298"/>
        <end position="321"/>
    </location>
</feature>
<keyword evidence="4" id="KW-1185">Reference proteome</keyword>
<reference evidence="3" key="1">
    <citation type="journal article" date="2021" name="Microorganisms">
        <title>Acidisoma silvae sp. nov. and Acidisomacellulosilytica sp. nov., Two Acidophilic Bacteria Isolated from Decaying Wood, Hydrolyzing Cellulose and Producing Poly-3-hydroxybutyrate.</title>
        <authorList>
            <person name="Mieszkin S."/>
            <person name="Pouder E."/>
            <person name="Uroz S."/>
            <person name="Simon-Colin C."/>
            <person name="Alain K."/>
        </authorList>
    </citation>
    <scope>NUCLEOTIDE SEQUENCE</scope>
    <source>
        <strain evidence="3">HW T2.11</strain>
    </source>
</reference>
<dbReference type="AlphaFoldDB" id="A0A964E020"/>
<evidence type="ECO:0000256" key="2">
    <source>
        <dbReference type="SAM" id="SignalP"/>
    </source>
</evidence>
<comment type="caution">
    <text evidence="3">The sequence shown here is derived from an EMBL/GenBank/DDBJ whole genome shotgun (WGS) entry which is preliminary data.</text>
</comment>
<organism evidence="3 4">
    <name type="scientific">Acidisoma silvae</name>
    <dbReference type="NCBI Taxonomy" id="2802396"/>
    <lineage>
        <taxon>Bacteria</taxon>
        <taxon>Pseudomonadati</taxon>
        <taxon>Pseudomonadota</taxon>
        <taxon>Alphaproteobacteria</taxon>
        <taxon>Acetobacterales</taxon>
        <taxon>Acidocellaceae</taxon>
        <taxon>Acidisoma</taxon>
    </lineage>
</organism>
<evidence type="ECO:0000256" key="1">
    <source>
        <dbReference type="SAM" id="MobiDB-lite"/>
    </source>
</evidence>
<accession>A0A964E020</accession>
<dbReference type="RefSeq" id="WP_227321911.1">
    <property type="nucleotide sequence ID" value="NZ_JAESVB010000005.1"/>
</dbReference>
<evidence type="ECO:0000313" key="4">
    <source>
        <dbReference type="Proteomes" id="UP000708298"/>
    </source>
</evidence>
<reference evidence="3" key="2">
    <citation type="submission" date="2021-01" db="EMBL/GenBank/DDBJ databases">
        <authorList>
            <person name="Mieszkin S."/>
            <person name="Pouder E."/>
            <person name="Alain K."/>
        </authorList>
    </citation>
    <scope>NUCLEOTIDE SEQUENCE</scope>
    <source>
        <strain evidence="3">HW T2.11</strain>
    </source>
</reference>
<dbReference type="Proteomes" id="UP000708298">
    <property type="component" value="Unassembled WGS sequence"/>
</dbReference>
<feature type="signal peptide" evidence="2">
    <location>
        <begin position="1"/>
        <end position="22"/>
    </location>
</feature>
<evidence type="ECO:0000313" key="3">
    <source>
        <dbReference type="EMBL" id="MCB8876258.1"/>
    </source>
</evidence>
<feature type="chain" id="PRO_5037468984" description="Lipoprotein" evidence="2">
    <location>
        <begin position="23"/>
        <end position="345"/>
    </location>
</feature>